<keyword evidence="1" id="KW-0436">Ligase</keyword>
<reference evidence="6" key="2">
    <citation type="journal article" date="2023" name="IMA Fungus">
        <title>Comparative genomic study of the Penicillium genus elucidates a diverse pangenome and 15 lateral gene transfer events.</title>
        <authorList>
            <person name="Petersen C."/>
            <person name="Sorensen T."/>
            <person name="Nielsen M.R."/>
            <person name="Sondergaard T.E."/>
            <person name="Sorensen J.L."/>
            <person name="Fitzpatrick D.A."/>
            <person name="Frisvad J.C."/>
            <person name="Nielsen K.L."/>
        </authorList>
    </citation>
    <scope>NUCLEOTIDE SEQUENCE</scope>
    <source>
        <strain evidence="6">IBT 30728</strain>
    </source>
</reference>
<dbReference type="GO" id="GO:0046872">
    <property type="term" value="F:metal ion binding"/>
    <property type="evidence" value="ECO:0007669"/>
    <property type="project" value="InterPro"/>
</dbReference>
<reference evidence="6" key="1">
    <citation type="submission" date="2022-12" db="EMBL/GenBank/DDBJ databases">
        <authorList>
            <person name="Petersen C."/>
        </authorList>
    </citation>
    <scope>NUCLEOTIDE SEQUENCE</scope>
    <source>
        <strain evidence="6">IBT 30728</strain>
    </source>
</reference>
<dbReference type="Gene3D" id="3.40.50.20">
    <property type="match status" value="1"/>
</dbReference>
<evidence type="ECO:0000259" key="5">
    <source>
        <dbReference type="PROSITE" id="PS50975"/>
    </source>
</evidence>
<dbReference type="AlphaFoldDB" id="A0A9W9X5W7"/>
<dbReference type="SUPFAM" id="SSF56059">
    <property type="entry name" value="Glutathione synthetase ATP-binding domain-like"/>
    <property type="match status" value="1"/>
</dbReference>
<gene>
    <name evidence="6" type="ORF">N7539_006014</name>
</gene>
<feature type="domain" description="ATP-grasp" evidence="5">
    <location>
        <begin position="250"/>
        <end position="470"/>
    </location>
</feature>
<dbReference type="InterPro" id="IPR052032">
    <property type="entry name" value="ATP-dep_AA_Ligase"/>
</dbReference>
<keyword evidence="3 4" id="KW-0067">ATP-binding</keyword>
<keyword evidence="2 4" id="KW-0547">Nucleotide-binding</keyword>
<dbReference type="InterPro" id="IPR041472">
    <property type="entry name" value="BL00235/CARNS1_N"/>
</dbReference>
<evidence type="ECO:0000256" key="2">
    <source>
        <dbReference type="ARBA" id="ARBA00022741"/>
    </source>
</evidence>
<dbReference type="PANTHER" id="PTHR43585:SF2">
    <property type="entry name" value="ATP-GRASP ENZYME FSQD"/>
    <property type="match status" value="1"/>
</dbReference>
<proteinExistence type="predicted"/>
<dbReference type="Pfam" id="PF13535">
    <property type="entry name" value="ATP-grasp_4"/>
    <property type="match status" value="1"/>
</dbReference>
<dbReference type="PROSITE" id="PS50975">
    <property type="entry name" value="ATP_GRASP"/>
    <property type="match status" value="1"/>
</dbReference>
<organism evidence="6 7">
    <name type="scientific">Penicillium diatomitis</name>
    <dbReference type="NCBI Taxonomy" id="2819901"/>
    <lineage>
        <taxon>Eukaryota</taxon>
        <taxon>Fungi</taxon>
        <taxon>Dikarya</taxon>
        <taxon>Ascomycota</taxon>
        <taxon>Pezizomycotina</taxon>
        <taxon>Eurotiomycetes</taxon>
        <taxon>Eurotiomycetidae</taxon>
        <taxon>Eurotiales</taxon>
        <taxon>Aspergillaceae</taxon>
        <taxon>Penicillium</taxon>
    </lineage>
</organism>
<dbReference type="PANTHER" id="PTHR43585">
    <property type="entry name" value="FUMIPYRROLE BIOSYNTHESIS PROTEIN C"/>
    <property type="match status" value="1"/>
</dbReference>
<evidence type="ECO:0000256" key="3">
    <source>
        <dbReference type="ARBA" id="ARBA00022840"/>
    </source>
</evidence>
<evidence type="ECO:0000313" key="6">
    <source>
        <dbReference type="EMBL" id="KAJ5483814.1"/>
    </source>
</evidence>
<evidence type="ECO:0000313" key="7">
    <source>
        <dbReference type="Proteomes" id="UP001148312"/>
    </source>
</evidence>
<dbReference type="GeneID" id="81625865"/>
<keyword evidence="7" id="KW-1185">Reference proteome</keyword>
<protein>
    <recommendedName>
        <fullName evidence="5">ATP-grasp domain-containing protein</fullName>
    </recommendedName>
</protein>
<comment type="caution">
    <text evidence="6">The sequence shown here is derived from an EMBL/GenBank/DDBJ whole genome shotgun (WGS) entry which is preliminary data.</text>
</comment>
<dbReference type="Proteomes" id="UP001148312">
    <property type="component" value="Unassembled WGS sequence"/>
</dbReference>
<sequence length="594" mass="65959">MTFLSLLTAYRAQFGCDDETPLLKLIVPRRTGFAARSNAFRDRLWNFQSCLSFIDRTEFSQRYEAPKADMPLAVVLNLSVCMLLVCRTRVKQQNCDVASLGQMIAKELQYPWLLDHAPLPKTLVMFNGRKNTEAAKPILETAYDLGIRLVILDHPGHWLIKSPYNHLYHEFIPMDMNFDDDLPHRIVAAVQTCLPVDGLFTVSDPCLVAVAQAALILGLPTEPPAAFAASVDKSQTRAFSAAPAIEDGDDGFQFASAASLAELDGLLTSSQFIPRYPLIVKPSTGWSSENVFKIHNRTELLQAAAGIPSRPASPRILVETYVNGPEVDANFVLLDGRVLFFEASDDFPCAADAVDAGFKADFGEQANLLPSTLPPQELNSIHDTLLHILRAVGFRTGVFHLEARVRDSTMAYTTTEDGVLDLDRKRAGCLDAPRCFLIEINARPPGFQSLYATRVAYGIDYVALHLLAALGDHPRMQALSHATRQMSPFQEETATGQYPLWCQILFIASHDRQGGICETPDACETLLEVHPHLSSHVVMGKSFFRSGDYVPPLSANSRVFLAFFLVVSRTSRVEVLKVGEEIRKYFRLDLQRQT</sequence>
<evidence type="ECO:0000256" key="1">
    <source>
        <dbReference type="ARBA" id="ARBA00022598"/>
    </source>
</evidence>
<dbReference type="GO" id="GO:0016874">
    <property type="term" value="F:ligase activity"/>
    <property type="evidence" value="ECO:0007669"/>
    <property type="project" value="UniProtKB-KW"/>
</dbReference>
<dbReference type="RefSeq" id="XP_056789084.1">
    <property type="nucleotide sequence ID" value="XM_056935616.1"/>
</dbReference>
<evidence type="ECO:0000256" key="4">
    <source>
        <dbReference type="PROSITE-ProRule" id="PRU00409"/>
    </source>
</evidence>
<dbReference type="GO" id="GO:0005524">
    <property type="term" value="F:ATP binding"/>
    <property type="evidence" value="ECO:0007669"/>
    <property type="project" value="UniProtKB-UniRule"/>
</dbReference>
<name>A0A9W9X5W7_9EURO</name>
<dbReference type="InterPro" id="IPR011761">
    <property type="entry name" value="ATP-grasp"/>
</dbReference>
<dbReference type="Gene3D" id="3.30.470.20">
    <property type="entry name" value="ATP-grasp fold, B domain"/>
    <property type="match status" value="1"/>
</dbReference>
<accession>A0A9W9X5W7</accession>
<dbReference type="EMBL" id="JAPWDQ010000007">
    <property type="protein sequence ID" value="KAJ5483814.1"/>
    <property type="molecule type" value="Genomic_DNA"/>
</dbReference>
<dbReference type="Pfam" id="PF18130">
    <property type="entry name" value="ATPgrasp_N"/>
    <property type="match status" value="1"/>
</dbReference>